<accession>A0AAD5Y8B1</accession>
<feature type="region of interest" description="Disordered" evidence="3">
    <location>
        <begin position="1"/>
        <end position="23"/>
    </location>
</feature>
<comment type="caution">
    <text evidence="5">The sequence shown here is derived from an EMBL/GenBank/DDBJ whole genome shotgun (WGS) entry which is preliminary data.</text>
</comment>
<dbReference type="PROSITE" id="PS50048">
    <property type="entry name" value="ZN2_CY6_FUNGAL_2"/>
    <property type="match status" value="1"/>
</dbReference>
<dbReference type="InterPro" id="IPR036864">
    <property type="entry name" value="Zn2-C6_fun-type_DNA-bd_sf"/>
</dbReference>
<dbReference type="GO" id="GO:0000981">
    <property type="term" value="F:DNA-binding transcription factor activity, RNA polymerase II-specific"/>
    <property type="evidence" value="ECO:0007669"/>
    <property type="project" value="InterPro"/>
</dbReference>
<dbReference type="PANTHER" id="PTHR47659:SF4">
    <property type="entry name" value="ZN(II)2CYS6 TRANSCRIPTION FACTOR (EUROFUNG)"/>
    <property type="match status" value="1"/>
</dbReference>
<feature type="compositionally biased region" description="Polar residues" evidence="3">
    <location>
        <begin position="1"/>
        <end position="11"/>
    </location>
</feature>
<dbReference type="PROSITE" id="PS00463">
    <property type="entry name" value="ZN2_CY6_FUNGAL_1"/>
    <property type="match status" value="1"/>
</dbReference>
<dbReference type="AlphaFoldDB" id="A0AAD5Y8B1"/>
<dbReference type="SUPFAM" id="SSF57701">
    <property type="entry name" value="Zn2/Cys6 DNA-binding domain"/>
    <property type="match status" value="1"/>
</dbReference>
<gene>
    <name evidence="5" type="ORF">HK103_004671</name>
</gene>
<dbReference type="EMBL" id="JADGKB010000004">
    <property type="protein sequence ID" value="KAJ3261720.1"/>
    <property type="molecule type" value="Genomic_DNA"/>
</dbReference>
<sequence>MEDTAESNPAPESQKENEFTSEEAALLTDPKFLKLLPESQYLPFLKAAAEAIASTANQQQEEEFSNAEINIPSASYDPSPPAQRIEPQIDFGSFLAAQQLISSRLGYRHIIPALPGQIIPPVVKEEPVKKMYVLRACISCKAAHVACDTARPCQRCVRLNKGDTCKDGERKKRGRPTNTQRDPNSIKPPNPRPKISKNAFVKKKDVIPRPPILPNPNHRTLLPNMIPSRPLFPMSQVTAPPPTPIPIPQVPQIPQMPQIPAVPQEAPVESAQPPITDIYHRILATIMPETDLANLGTSSEEFLSAIQALSLLMPLNANGGNFNFILEPDLTFLQSLKLPAEGEEHQELHIQQLQEQHLLEQQAKMNAQNYEDQNNHE</sequence>
<evidence type="ECO:0000259" key="4">
    <source>
        <dbReference type="PROSITE" id="PS50048"/>
    </source>
</evidence>
<evidence type="ECO:0000256" key="3">
    <source>
        <dbReference type="SAM" id="MobiDB-lite"/>
    </source>
</evidence>
<feature type="compositionally biased region" description="Basic and acidic residues" evidence="3">
    <location>
        <begin position="161"/>
        <end position="170"/>
    </location>
</feature>
<evidence type="ECO:0000256" key="2">
    <source>
        <dbReference type="ARBA" id="ARBA00023242"/>
    </source>
</evidence>
<feature type="domain" description="Zn(2)-C6 fungal-type" evidence="4">
    <location>
        <begin position="136"/>
        <end position="165"/>
    </location>
</feature>
<keyword evidence="1" id="KW-0479">Metal-binding</keyword>
<feature type="region of interest" description="Disordered" evidence="3">
    <location>
        <begin position="161"/>
        <end position="201"/>
    </location>
</feature>
<evidence type="ECO:0000256" key="1">
    <source>
        <dbReference type="ARBA" id="ARBA00022723"/>
    </source>
</evidence>
<evidence type="ECO:0000313" key="5">
    <source>
        <dbReference type="EMBL" id="KAJ3261720.1"/>
    </source>
</evidence>
<dbReference type="Gene3D" id="4.10.240.10">
    <property type="entry name" value="Zn(2)-C6 fungal-type DNA-binding domain"/>
    <property type="match status" value="1"/>
</dbReference>
<reference evidence="5" key="1">
    <citation type="submission" date="2020-05" db="EMBL/GenBank/DDBJ databases">
        <title>Phylogenomic resolution of chytrid fungi.</title>
        <authorList>
            <person name="Stajich J.E."/>
            <person name="Amses K."/>
            <person name="Simmons R."/>
            <person name="Seto K."/>
            <person name="Myers J."/>
            <person name="Bonds A."/>
            <person name="Quandt C.A."/>
            <person name="Barry K."/>
            <person name="Liu P."/>
            <person name="Grigoriev I."/>
            <person name="Longcore J.E."/>
            <person name="James T.Y."/>
        </authorList>
    </citation>
    <scope>NUCLEOTIDE SEQUENCE</scope>
    <source>
        <strain evidence="5">PLAUS21</strain>
    </source>
</reference>
<dbReference type="PANTHER" id="PTHR47659">
    <property type="entry name" value="ZN(II)2CYS6 TRANSCRIPTION FACTOR (EUROFUNG)-RELATED"/>
    <property type="match status" value="1"/>
</dbReference>
<dbReference type="SMART" id="SM00066">
    <property type="entry name" value="GAL4"/>
    <property type="match status" value="1"/>
</dbReference>
<dbReference type="CDD" id="cd00067">
    <property type="entry name" value="GAL4"/>
    <property type="match status" value="1"/>
</dbReference>
<dbReference type="InterPro" id="IPR050335">
    <property type="entry name" value="ERT1_acuK_gluconeogen_tf"/>
</dbReference>
<dbReference type="InterPro" id="IPR001138">
    <property type="entry name" value="Zn2Cys6_DnaBD"/>
</dbReference>
<keyword evidence="6" id="KW-1185">Reference proteome</keyword>
<proteinExistence type="predicted"/>
<dbReference type="GO" id="GO:0008270">
    <property type="term" value="F:zinc ion binding"/>
    <property type="evidence" value="ECO:0007669"/>
    <property type="project" value="InterPro"/>
</dbReference>
<evidence type="ECO:0000313" key="6">
    <source>
        <dbReference type="Proteomes" id="UP001210925"/>
    </source>
</evidence>
<dbReference type="Proteomes" id="UP001210925">
    <property type="component" value="Unassembled WGS sequence"/>
</dbReference>
<organism evidence="5 6">
    <name type="scientific">Boothiomyces macroporosus</name>
    <dbReference type="NCBI Taxonomy" id="261099"/>
    <lineage>
        <taxon>Eukaryota</taxon>
        <taxon>Fungi</taxon>
        <taxon>Fungi incertae sedis</taxon>
        <taxon>Chytridiomycota</taxon>
        <taxon>Chytridiomycota incertae sedis</taxon>
        <taxon>Chytridiomycetes</taxon>
        <taxon>Rhizophydiales</taxon>
        <taxon>Terramycetaceae</taxon>
        <taxon>Boothiomyces</taxon>
    </lineage>
</organism>
<name>A0AAD5Y8B1_9FUNG</name>
<protein>
    <recommendedName>
        <fullName evidence="4">Zn(2)-C6 fungal-type domain-containing protein</fullName>
    </recommendedName>
</protein>
<keyword evidence="2" id="KW-0539">Nucleus</keyword>